<evidence type="ECO:0000256" key="3">
    <source>
        <dbReference type="PIRSR" id="PIRSR613078-2"/>
    </source>
</evidence>
<dbReference type="PANTHER" id="PTHR48100">
    <property type="entry name" value="BROAD-SPECIFICITY PHOSPHATASE YOR283W-RELATED"/>
    <property type="match status" value="1"/>
</dbReference>
<dbReference type="InterPro" id="IPR001345">
    <property type="entry name" value="PG/BPGM_mutase_AS"/>
</dbReference>
<dbReference type="KEGG" id="sro:Sros_9413"/>
<keyword evidence="2" id="KW-0413">Isomerase</keyword>
<evidence type="ECO:0000313" key="4">
    <source>
        <dbReference type="EMBL" id="ACZ92031.1"/>
    </source>
</evidence>
<dbReference type="RefSeq" id="WP_012895757.1">
    <property type="nucleotide sequence ID" value="NC_013596.1"/>
</dbReference>
<protein>
    <recommendedName>
        <fullName evidence="6">Phosphoglycerate mutase</fullName>
    </recommendedName>
</protein>
<dbReference type="EMBL" id="CP001815">
    <property type="protein sequence ID" value="ACZ92031.1"/>
    <property type="molecule type" value="Genomic_DNA"/>
</dbReference>
<evidence type="ECO:0000256" key="2">
    <source>
        <dbReference type="ARBA" id="ARBA00023235"/>
    </source>
</evidence>
<dbReference type="SUPFAM" id="SSF53254">
    <property type="entry name" value="Phosphoglycerate mutase-like"/>
    <property type="match status" value="1"/>
</dbReference>
<keyword evidence="5" id="KW-1185">Reference proteome</keyword>
<keyword evidence="4" id="KW-0614">Plasmid</keyword>
<dbReference type="GO" id="GO:0016791">
    <property type="term" value="F:phosphatase activity"/>
    <property type="evidence" value="ECO:0007669"/>
    <property type="project" value="TreeGrafter"/>
</dbReference>
<geneLocation type="plasmid" evidence="4 5">
    <name>pSROS01</name>
</geneLocation>
<dbReference type="AlphaFoldDB" id="D2BFX9"/>
<feature type="binding site" evidence="3">
    <location>
        <begin position="17"/>
        <end position="24"/>
    </location>
    <ligand>
        <name>substrate</name>
    </ligand>
</feature>
<dbReference type="HOGENOM" id="CLU_033323_7_0_11"/>
<keyword evidence="1" id="KW-0324">Glycolysis</keyword>
<proteinExistence type="predicted"/>
<evidence type="ECO:0000313" key="5">
    <source>
        <dbReference type="Proteomes" id="UP000002029"/>
    </source>
</evidence>
<evidence type="ECO:0008006" key="6">
    <source>
        <dbReference type="Google" id="ProtNLM"/>
    </source>
</evidence>
<dbReference type="SMART" id="SM00855">
    <property type="entry name" value="PGAM"/>
    <property type="match status" value="1"/>
</dbReference>
<name>D2BFX9_STRRD</name>
<dbReference type="PANTHER" id="PTHR48100:SF1">
    <property type="entry name" value="HISTIDINE PHOSPHATASE FAMILY PROTEIN-RELATED"/>
    <property type="match status" value="1"/>
</dbReference>
<gene>
    <name evidence="4" type="ORF">Sros_9413</name>
</gene>
<dbReference type="Pfam" id="PF00300">
    <property type="entry name" value="His_Phos_1"/>
    <property type="match status" value="1"/>
</dbReference>
<dbReference type="CDD" id="cd07067">
    <property type="entry name" value="HP_PGM_like"/>
    <property type="match status" value="1"/>
</dbReference>
<reference evidence="4 5" key="1">
    <citation type="journal article" date="2010" name="Stand. Genomic Sci.">
        <title>Complete genome sequence of Streptosporangium roseum type strain (NI 9100).</title>
        <authorList>
            <person name="Nolan M."/>
            <person name="Sikorski J."/>
            <person name="Jando M."/>
            <person name="Lucas S."/>
            <person name="Lapidus A."/>
            <person name="Glavina Del Rio T."/>
            <person name="Chen F."/>
            <person name="Tice H."/>
            <person name="Pitluck S."/>
            <person name="Cheng J.F."/>
            <person name="Chertkov O."/>
            <person name="Sims D."/>
            <person name="Meincke L."/>
            <person name="Brettin T."/>
            <person name="Han C."/>
            <person name="Detter J.C."/>
            <person name="Bruce D."/>
            <person name="Goodwin L."/>
            <person name="Land M."/>
            <person name="Hauser L."/>
            <person name="Chang Y.J."/>
            <person name="Jeffries C.D."/>
            <person name="Ivanova N."/>
            <person name="Mavromatis K."/>
            <person name="Mikhailova N."/>
            <person name="Chen A."/>
            <person name="Palaniappan K."/>
            <person name="Chain P."/>
            <person name="Rohde M."/>
            <person name="Goker M."/>
            <person name="Bristow J."/>
            <person name="Eisen J.A."/>
            <person name="Markowitz V."/>
            <person name="Hugenholtz P."/>
            <person name="Kyrpides N.C."/>
            <person name="Klenk H.P."/>
        </authorList>
    </citation>
    <scope>NUCLEOTIDE SEQUENCE [LARGE SCALE GENOMIC DNA]</scope>
    <source>
        <strain evidence="5">ATCC 12428 / DSM 43021 / JCM 3005 / NI 9100</strain>
        <plasmid evidence="5">Plasmid pSROS01</plasmid>
    </source>
</reference>
<feature type="binding site" evidence="3">
    <location>
        <position position="83"/>
    </location>
    <ligand>
        <name>substrate</name>
    </ligand>
</feature>
<dbReference type="InterPro" id="IPR013078">
    <property type="entry name" value="His_Pase_superF_clade-1"/>
</dbReference>
<sequence length="242" mass="25876">MLSSNAAAALAELTVVRHGQSAANAAFAAAEATGALDSGISGPDQDVPLSELGHHQAAQLGAYLVELPAGHRPEVILCSPYLRARQTLQAASATATGRGASLPLPRFDHRLRDRVMGELELLTAAAIEARFPGEAHRRSSVGEFHYRPSGGESFDDVAARLGTLLAELNQHYLGRRVLLVAHDAVVLMLRRLIEGLSWQQMADVVGAGPVANASVTRWRQANGQLRLIDYNRTDHLGTKSRG</sequence>
<dbReference type="Gene3D" id="3.40.50.1240">
    <property type="entry name" value="Phosphoglycerate mutase-like"/>
    <property type="match status" value="1"/>
</dbReference>
<dbReference type="InterPro" id="IPR050275">
    <property type="entry name" value="PGM_Phosphatase"/>
</dbReference>
<dbReference type="PROSITE" id="PS00175">
    <property type="entry name" value="PG_MUTASE"/>
    <property type="match status" value="1"/>
</dbReference>
<accession>D2BFX9</accession>
<feature type="binding site" evidence="3">
    <location>
        <begin position="33"/>
        <end position="34"/>
    </location>
    <ligand>
        <name>substrate</name>
    </ligand>
</feature>
<evidence type="ECO:0000256" key="1">
    <source>
        <dbReference type="ARBA" id="ARBA00023152"/>
    </source>
</evidence>
<organism evidence="4 5">
    <name type="scientific">Streptosporangium roseum (strain ATCC 12428 / DSM 43021 / JCM 3005 / KCTC 9067 / NCIMB 10171 / NRRL 2505 / NI 9100)</name>
    <dbReference type="NCBI Taxonomy" id="479432"/>
    <lineage>
        <taxon>Bacteria</taxon>
        <taxon>Bacillati</taxon>
        <taxon>Actinomycetota</taxon>
        <taxon>Actinomycetes</taxon>
        <taxon>Streptosporangiales</taxon>
        <taxon>Streptosporangiaceae</taxon>
        <taxon>Streptosporangium</taxon>
    </lineage>
</organism>
<dbReference type="GO" id="GO:0005737">
    <property type="term" value="C:cytoplasm"/>
    <property type="evidence" value="ECO:0007669"/>
    <property type="project" value="TreeGrafter"/>
</dbReference>
<dbReference type="Proteomes" id="UP000002029">
    <property type="component" value="Plasmid pSROS01"/>
</dbReference>
<dbReference type="eggNOG" id="COG0406">
    <property type="taxonomic scope" value="Bacteria"/>
</dbReference>
<dbReference type="InterPro" id="IPR029033">
    <property type="entry name" value="His_PPase_superfam"/>
</dbReference>